<reference evidence="8 9" key="1">
    <citation type="submission" date="2018-05" db="EMBL/GenBank/DDBJ databases">
        <title>Draft genome sequence of Scytalidium lignicola DSM 105466, a ubiquitous saprotrophic fungus.</title>
        <authorList>
            <person name="Buettner E."/>
            <person name="Gebauer A.M."/>
            <person name="Hofrichter M."/>
            <person name="Liers C."/>
            <person name="Kellner H."/>
        </authorList>
    </citation>
    <scope>NUCLEOTIDE SEQUENCE [LARGE SCALE GENOMIC DNA]</scope>
    <source>
        <strain evidence="8 9">DSM 105466</strain>
    </source>
</reference>
<evidence type="ECO:0008006" key="10">
    <source>
        <dbReference type="Google" id="ProtNLM"/>
    </source>
</evidence>
<dbReference type="GO" id="GO:0005634">
    <property type="term" value="C:nucleus"/>
    <property type="evidence" value="ECO:0007669"/>
    <property type="project" value="UniProtKB-SubCell"/>
</dbReference>
<dbReference type="Pfam" id="PF09496">
    <property type="entry name" value="CENP-O"/>
    <property type="match status" value="1"/>
</dbReference>
<comment type="caution">
    <text evidence="8">The sequence shown here is derived from an EMBL/GenBank/DDBJ whole genome shotgun (WGS) entry which is preliminary data.</text>
</comment>
<evidence type="ECO:0000313" key="9">
    <source>
        <dbReference type="Proteomes" id="UP000258309"/>
    </source>
</evidence>
<evidence type="ECO:0000256" key="2">
    <source>
        <dbReference type="ARBA" id="ARBA00004584"/>
    </source>
</evidence>
<dbReference type="AlphaFoldDB" id="A0A3E2GTY6"/>
<keyword evidence="6" id="KW-0137">Centromere</keyword>
<feature type="compositionally biased region" description="Low complexity" evidence="7">
    <location>
        <begin position="90"/>
        <end position="103"/>
    </location>
</feature>
<feature type="non-terminal residue" evidence="8">
    <location>
        <position position="1"/>
    </location>
</feature>
<keyword evidence="4" id="KW-0158">Chromosome</keyword>
<comment type="subcellular location">
    <subcellularLocation>
        <location evidence="2">Chromosome</location>
        <location evidence="2">Centromere</location>
    </subcellularLocation>
    <subcellularLocation>
        <location evidence="1">Nucleus</location>
    </subcellularLocation>
</comment>
<evidence type="ECO:0000256" key="6">
    <source>
        <dbReference type="ARBA" id="ARBA00023328"/>
    </source>
</evidence>
<evidence type="ECO:0000256" key="3">
    <source>
        <dbReference type="ARBA" id="ARBA00007321"/>
    </source>
</evidence>
<protein>
    <recommendedName>
        <fullName evidence="10">Cenp-O kinetochore centromere component</fullName>
    </recommendedName>
</protein>
<proteinExistence type="inferred from homology"/>
<dbReference type="PANTHER" id="PTHR14582">
    <property type="entry name" value="INNER KINETOCHORE SUBUNIT MAL2"/>
    <property type="match status" value="1"/>
</dbReference>
<keyword evidence="9" id="KW-1185">Reference proteome</keyword>
<dbReference type="InterPro" id="IPR018464">
    <property type="entry name" value="CENP-O"/>
</dbReference>
<keyword evidence="5" id="KW-0539">Nucleus</keyword>
<evidence type="ECO:0000256" key="4">
    <source>
        <dbReference type="ARBA" id="ARBA00022454"/>
    </source>
</evidence>
<gene>
    <name evidence="8" type="ORF">B7463_g11694</name>
</gene>
<accession>A0A3E2GTY6</accession>
<dbReference type="EMBL" id="NCSJ02000421">
    <property type="protein sequence ID" value="RFU24634.1"/>
    <property type="molecule type" value="Genomic_DNA"/>
</dbReference>
<sequence length="354" mass="38988">MAEVQETADAAIAESLDEEIAFIQAQSKYNLPISPITFSHKINQINPNLLVDILKSKRKLQAAAILSSRTSQSILTRLRNPNHPSPNTPTPTTSATSLTTQPSIPNDTNPLQTPSALLLATSKKQSVHNQECTYRACASITTFKIHDPDPHAVDGGSVLGIRIDVGSSGKFIRPYYIMLNKPYPGSNALRIHRHTVPPCIPIASFAARYLPPPSSSSSTQSTAAGETMKVGGRRGQDLTRFVRALRREVVQYHNRIVVIKALRKAFGLDEKVSAKGKGRERVLYDISAADAEAKQLRIEWVDGRIGRCVVGERGEMLKCVVIGEDGRDREMERRVLGGDRRMEGIATRLKEGRY</sequence>
<evidence type="ECO:0000256" key="1">
    <source>
        <dbReference type="ARBA" id="ARBA00004123"/>
    </source>
</evidence>
<dbReference type="OrthoDB" id="10050372at2759"/>
<name>A0A3E2GTY6_SCYLI</name>
<feature type="region of interest" description="Disordered" evidence="7">
    <location>
        <begin position="74"/>
        <end position="111"/>
    </location>
</feature>
<evidence type="ECO:0000313" key="8">
    <source>
        <dbReference type="EMBL" id="RFU24634.1"/>
    </source>
</evidence>
<evidence type="ECO:0000256" key="7">
    <source>
        <dbReference type="SAM" id="MobiDB-lite"/>
    </source>
</evidence>
<dbReference type="PANTHER" id="PTHR14582:SF1">
    <property type="entry name" value="CENTROMERE PROTEIN O"/>
    <property type="match status" value="1"/>
</dbReference>
<dbReference type="OMA" id="NHHRVAF"/>
<dbReference type="STRING" id="5539.A0A3E2GTY6"/>
<dbReference type="Proteomes" id="UP000258309">
    <property type="component" value="Unassembled WGS sequence"/>
</dbReference>
<organism evidence="8 9">
    <name type="scientific">Scytalidium lignicola</name>
    <name type="common">Hyphomycete</name>
    <dbReference type="NCBI Taxonomy" id="5539"/>
    <lineage>
        <taxon>Eukaryota</taxon>
        <taxon>Fungi</taxon>
        <taxon>Dikarya</taxon>
        <taxon>Ascomycota</taxon>
        <taxon>Pezizomycotina</taxon>
        <taxon>Leotiomycetes</taxon>
        <taxon>Leotiomycetes incertae sedis</taxon>
        <taxon>Scytalidium</taxon>
    </lineage>
</organism>
<comment type="similarity">
    <text evidence="3">Belongs to the CENP-O/MCM21 family.</text>
</comment>
<feature type="non-terminal residue" evidence="8">
    <location>
        <position position="354"/>
    </location>
</feature>
<evidence type="ECO:0000256" key="5">
    <source>
        <dbReference type="ARBA" id="ARBA00023242"/>
    </source>
</evidence>
<dbReference type="GO" id="GO:0031511">
    <property type="term" value="C:Mis6-Sim4 complex"/>
    <property type="evidence" value="ECO:0007669"/>
    <property type="project" value="TreeGrafter"/>
</dbReference>